<dbReference type="EMBL" id="LR796142">
    <property type="protein sequence ID" value="CAB4121086.1"/>
    <property type="molecule type" value="Genomic_DNA"/>
</dbReference>
<accession>A0A6J5KIV9</accession>
<name>A0A6J5KIV9_9CAUD</name>
<protein>
    <submittedName>
        <fullName evidence="1">Uncharacterized protein</fullName>
    </submittedName>
</protein>
<proteinExistence type="predicted"/>
<gene>
    <name evidence="1" type="ORF">UFOVP10_26</name>
</gene>
<sequence>MSHRLPDGWIQKVFATMQGNYGTRFMNQWKTGQTLPDGSDAGVVNAMNHWSEKMAGVSAATIKRALEQLPEEPPSLPQFLALLRRSYVEPPVLRLGNDLTAAQMEANKRRIAELISKVKNHA</sequence>
<reference evidence="1" key="1">
    <citation type="submission" date="2020-04" db="EMBL/GenBank/DDBJ databases">
        <authorList>
            <person name="Chiriac C."/>
            <person name="Salcher M."/>
            <person name="Ghai R."/>
            <person name="Kavagutti S V."/>
        </authorList>
    </citation>
    <scope>NUCLEOTIDE SEQUENCE</scope>
</reference>
<evidence type="ECO:0000313" key="1">
    <source>
        <dbReference type="EMBL" id="CAB4121086.1"/>
    </source>
</evidence>
<organism evidence="1">
    <name type="scientific">uncultured Caudovirales phage</name>
    <dbReference type="NCBI Taxonomy" id="2100421"/>
    <lineage>
        <taxon>Viruses</taxon>
        <taxon>Duplodnaviria</taxon>
        <taxon>Heunggongvirae</taxon>
        <taxon>Uroviricota</taxon>
        <taxon>Caudoviricetes</taxon>
        <taxon>Peduoviridae</taxon>
        <taxon>Maltschvirus</taxon>
        <taxon>Maltschvirus maltsch</taxon>
    </lineage>
</organism>